<dbReference type="AlphaFoldDB" id="A0A8S9G6L4"/>
<dbReference type="PANTHER" id="PTHR31111:SF100">
    <property type="entry name" value="F-BOX DOMAIN-CONTAINING PROTEIN"/>
    <property type="match status" value="1"/>
</dbReference>
<gene>
    <name evidence="3" type="ORF">F2Q68_00028602</name>
</gene>
<evidence type="ECO:0000256" key="1">
    <source>
        <dbReference type="SAM" id="MobiDB-lite"/>
    </source>
</evidence>
<organism evidence="3 4">
    <name type="scientific">Brassica cretica</name>
    <name type="common">Mustard</name>
    <dbReference type="NCBI Taxonomy" id="69181"/>
    <lineage>
        <taxon>Eukaryota</taxon>
        <taxon>Viridiplantae</taxon>
        <taxon>Streptophyta</taxon>
        <taxon>Embryophyta</taxon>
        <taxon>Tracheophyta</taxon>
        <taxon>Spermatophyta</taxon>
        <taxon>Magnoliopsida</taxon>
        <taxon>eudicotyledons</taxon>
        <taxon>Gunneridae</taxon>
        <taxon>Pentapetalae</taxon>
        <taxon>rosids</taxon>
        <taxon>malvids</taxon>
        <taxon>Brassicales</taxon>
        <taxon>Brassicaceae</taxon>
        <taxon>Brassiceae</taxon>
        <taxon>Brassica</taxon>
    </lineage>
</organism>
<evidence type="ECO:0000313" key="4">
    <source>
        <dbReference type="Proteomes" id="UP000712281"/>
    </source>
</evidence>
<feature type="domain" description="F-box" evidence="2">
    <location>
        <begin position="29"/>
        <end position="68"/>
    </location>
</feature>
<dbReference type="PANTHER" id="PTHR31111">
    <property type="entry name" value="BNAA05G37150D PROTEIN-RELATED"/>
    <property type="match status" value="1"/>
</dbReference>
<feature type="region of interest" description="Disordered" evidence="1">
    <location>
        <begin position="1"/>
        <end position="22"/>
    </location>
</feature>
<evidence type="ECO:0000313" key="3">
    <source>
        <dbReference type="EMBL" id="KAF2540156.1"/>
    </source>
</evidence>
<evidence type="ECO:0000259" key="2">
    <source>
        <dbReference type="Pfam" id="PF00646"/>
    </source>
</evidence>
<reference evidence="3" key="1">
    <citation type="submission" date="2019-12" db="EMBL/GenBank/DDBJ databases">
        <title>Genome sequencing and annotation of Brassica cretica.</title>
        <authorList>
            <person name="Studholme D.J."/>
            <person name="Sarris P.F."/>
        </authorList>
    </citation>
    <scope>NUCLEOTIDE SEQUENCE</scope>
    <source>
        <strain evidence="3">PFS-001/15</strain>
        <tissue evidence="3">Leaf</tissue>
    </source>
</reference>
<protein>
    <recommendedName>
        <fullName evidence="2">F-box domain-containing protein</fullName>
    </recommendedName>
</protein>
<comment type="caution">
    <text evidence="3">The sequence shown here is derived from an EMBL/GenBank/DDBJ whole genome shotgun (WGS) entry which is preliminary data.</text>
</comment>
<dbReference type="InterPro" id="IPR001810">
    <property type="entry name" value="F-box_dom"/>
</dbReference>
<dbReference type="InterPro" id="IPR036047">
    <property type="entry name" value="F-box-like_dom_sf"/>
</dbReference>
<dbReference type="SUPFAM" id="SSF81383">
    <property type="entry name" value="F-box domain"/>
    <property type="match status" value="1"/>
</dbReference>
<accession>A0A8S9G6L4</accession>
<dbReference type="Gene3D" id="1.20.1280.50">
    <property type="match status" value="1"/>
</dbReference>
<dbReference type="EMBL" id="QGKW02002005">
    <property type="protein sequence ID" value="KAF2540156.1"/>
    <property type="molecule type" value="Genomic_DNA"/>
</dbReference>
<dbReference type="Pfam" id="PF00646">
    <property type="entry name" value="F-box"/>
    <property type="match status" value="1"/>
</dbReference>
<proteinExistence type="predicted"/>
<dbReference type="Proteomes" id="UP000712281">
    <property type="component" value="Unassembled WGS sequence"/>
</dbReference>
<name>A0A8S9G6L4_BRACR</name>
<sequence length="101" mass="11463">MDKSVFYGDDDEESRDSGGDKRSRRGKLLLLLPYDMEVETLSRLPGKSLMKFLCVSKTWSSLIRSQRFVASYYAAKPSRFVAAFTNSVFGKPEHLFILSGE</sequence>